<name>A0A9W4GTW2_9ACTN</name>
<accession>A0A9W4GTW2</accession>
<sequence>MWWIFLSVGLAAAGLLVLAVFAARVFTAVRELAAQVAASSEALAAAGDRLQRAAAPVAKRAGEINRR</sequence>
<reference evidence="1" key="1">
    <citation type="submission" date="2021-05" db="EMBL/GenBank/DDBJ databases">
        <authorList>
            <person name="Arsene-Ploetze F."/>
        </authorList>
    </citation>
    <scope>NUCLEOTIDE SEQUENCE</scope>
    <source>
        <strain evidence="1">DSM 42138</strain>
    </source>
</reference>
<organism evidence="1 2">
    <name type="scientific">Actinacidiphila cocklensis</name>
    <dbReference type="NCBI Taxonomy" id="887465"/>
    <lineage>
        <taxon>Bacteria</taxon>
        <taxon>Bacillati</taxon>
        <taxon>Actinomycetota</taxon>
        <taxon>Actinomycetes</taxon>
        <taxon>Kitasatosporales</taxon>
        <taxon>Streptomycetaceae</taxon>
        <taxon>Actinacidiphila</taxon>
    </lineage>
</organism>
<keyword evidence="2" id="KW-1185">Reference proteome</keyword>
<dbReference type="AlphaFoldDB" id="A0A9W4GTW2"/>
<dbReference type="Proteomes" id="UP001152519">
    <property type="component" value="Unassembled WGS sequence"/>
</dbReference>
<dbReference type="EMBL" id="CAJSLV010000087">
    <property type="protein sequence ID" value="CAG6397483.1"/>
    <property type="molecule type" value="Genomic_DNA"/>
</dbReference>
<evidence type="ECO:0000313" key="2">
    <source>
        <dbReference type="Proteomes" id="UP001152519"/>
    </source>
</evidence>
<comment type="caution">
    <text evidence="1">The sequence shown here is derived from an EMBL/GenBank/DDBJ whole genome shotgun (WGS) entry which is preliminary data.</text>
</comment>
<evidence type="ECO:0000313" key="1">
    <source>
        <dbReference type="EMBL" id="CAG6397483.1"/>
    </source>
</evidence>
<dbReference type="RefSeq" id="WP_251497644.1">
    <property type="nucleotide sequence ID" value="NZ_CAJSLV010000087.1"/>
</dbReference>
<proteinExistence type="predicted"/>
<evidence type="ECO:0008006" key="3">
    <source>
        <dbReference type="Google" id="ProtNLM"/>
    </source>
</evidence>
<gene>
    <name evidence="1" type="ORF">SCOCK_550035</name>
</gene>
<protein>
    <recommendedName>
        <fullName evidence="3">DUF948 domain-containing protein</fullName>
    </recommendedName>
</protein>